<reference evidence="2" key="2">
    <citation type="journal article" date="2021" name="PeerJ">
        <title>Extensive microbial diversity within the chicken gut microbiome revealed by metagenomics and culture.</title>
        <authorList>
            <person name="Gilroy R."/>
            <person name="Ravi A."/>
            <person name="Getino M."/>
            <person name="Pursley I."/>
            <person name="Horton D.L."/>
            <person name="Alikhan N.F."/>
            <person name="Baker D."/>
            <person name="Gharbi K."/>
            <person name="Hall N."/>
            <person name="Watson M."/>
            <person name="Adriaenssens E.M."/>
            <person name="Foster-Nyarko E."/>
            <person name="Jarju S."/>
            <person name="Secka A."/>
            <person name="Antonio M."/>
            <person name="Oren A."/>
            <person name="Chaudhuri R.R."/>
            <person name="La Ragione R."/>
            <person name="Hildebrand F."/>
            <person name="Pallen M.J."/>
        </authorList>
    </citation>
    <scope>NUCLEOTIDE SEQUENCE</scope>
    <source>
        <strain evidence="2">G3-8215</strain>
    </source>
</reference>
<name>A0A940DRR1_9BACT</name>
<dbReference type="AlphaFoldDB" id="A0A940DRR1"/>
<sequence length="223" mass="25998">MYAYRICKGYKWYLICDDNYGSVYNYPLYLPEVFFSVSDGSVSKYWIKTGAGLSTEAGFPEIINIPDFFMKLTDGDIQATDRFKAIKLIIDKENGYGKNIFIYRTMPPVNDDTRVINIPPGIKDKNDLINCIMNKLSFPFGELLSWDALAYFIGHIEWVKEKKVWINHEQLPPLQKNDLMQYIKCLSDACGQLNGHQHELTVYFPEYEENTIKRILKETIQKF</sequence>
<evidence type="ECO:0000259" key="1">
    <source>
        <dbReference type="Pfam" id="PF01337"/>
    </source>
</evidence>
<reference evidence="2" key="1">
    <citation type="submission" date="2020-10" db="EMBL/GenBank/DDBJ databases">
        <authorList>
            <person name="Gilroy R."/>
        </authorList>
    </citation>
    <scope>NUCLEOTIDE SEQUENCE</scope>
    <source>
        <strain evidence="2">G3-8215</strain>
    </source>
</reference>
<gene>
    <name evidence="2" type="ORF">IAB75_06900</name>
</gene>
<accession>A0A940DRR1</accession>
<proteinExistence type="predicted"/>
<dbReference type="Proteomes" id="UP000725002">
    <property type="component" value="Unassembled WGS sequence"/>
</dbReference>
<dbReference type="EMBL" id="JADILV010000046">
    <property type="protein sequence ID" value="MBO8483824.1"/>
    <property type="molecule type" value="Genomic_DNA"/>
</dbReference>
<dbReference type="InterPro" id="IPR000468">
    <property type="entry name" value="Barstar"/>
</dbReference>
<protein>
    <recommendedName>
        <fullName evidence="1">Barstar (barnase inhibitor) domain-containing protein</fullName>
    </recommendedName>
</protein>
<feature type="domain" description="Barstar (barnase inhibitor)" evidence="1">
    <location>
        <begin position="121"/>
        <end position="204"/>
    </location>
</feature>
<comment type="caution">
    <text evidence="2">The sequence shown here is derived from an EMBL/GenBank/DDBJ whole genome shotgun (WGS) entry which is preliminary data.</text>
</comment>
<evidence type="ECO:0000313" key="2">
    <source>
        <dbReference type="EMBL" id="MBO8483824.1"/>
    </source>
</evidence>
<dbReference type="Pfam" id="PF01337">
    <property type="entry name" value="Barstar"/>
    <property type="match status" value="1"/>
</dbReference>
<organism evidence="2 3">
    <name type="scientific">Candidatus Cryptobacteroides avicola</name>
    <dbReference type="NCBI Taxonomy" id="2840757"/>
    <lineage>
        <taxon>Bacteria</taxon>
        <taxon>Pseudomonadati</taxon>
        <taxon>Bacteroidota</taxon>
        <taxon>Bacteroidia</taxon>
        <taxon>Bacteroidales</taxon>
        <taxon>Candidatus Cryptobacteroides</taxon>
    </lineage>
</organism>
<evidence type="ECO:0000313" key="3">
    <source>
        <dbReference type="Proteomes" id="UP000725002"/>
    </source>
</evidence>